<organism evidence="3 4">
    <name type="scientific">Candidatus Anaerobiospirillum pullicola</name>
    <dbReference type="NCBI Taxonomy" id="2838451"/>
    <lineage>
        <taxon>Bacteria</taxon>
        <taxon>Pseudomonadati</taxon>
        <taxon>Pseudomonadota</taxon>
        <taxon>Gammaproteobacteria</taxon>
        <taxon>Aeromonadales</taxon>
        <taxon>Succinivibrionaceae</taxon>
        <taxon>Anaerobiospirillum</taxon>
    </lineage>
</organism>
<dbReference type="PANTHER" id="PTHR48090:SF7">
    <property type="entry name" value="RFBJ PROTEIN"/>
    <property type="match status" value="1"/>
</dbReference>
<feature type="transmembrane region" description="Helical" evidence="1">
    <location>
        <begin position="320"/>
        <end position="340"/>
    </location>
</feature>
<dbReference type="Gene3D" id="3.90.550.10">
    <property type="entry name" value="Spore Coat Polysaccharide Biosynthesis Protein SpsA, Chain A"/>
    <property type="match status" value="1"/>
</dbReference>
<evidence type="ECO:0000313" key="3">
    <source>
        <dbReference type="EMBL" id="MBU3844153.1"/>
    </source>
</evidence>
<dbReference type="Proteomes" id="UP000733611">
    <property type="component" value="Unassembled WGS sequence"/>
</dbReference>
<dbReference type="InterPro" id="IPR029044">
    <property type="entry name" value="Nucleotide-diphossugar_trans"/>
</dbReference>
<evidence type="ECO:0000259" key="2">
    <source>
        <dbReference type="Pfam" id="PF00535"/>
    </source>
</evidence>
<evidence type="ECO:0000256" key="1">
    <source>
        <dbReference type="SAM" id="Phobius"/>
    </source>
</evidence>
<reference evidence="3" key="2">
    <citation type="submission" date="2021-04" db="EMBL/GenBank/DDBJ databases">
        <authorList>
            <person name="Gilroy R."/>
        </authorList>
    </citation>
    <scope>NUCLEOTIDE SEQUENCE</scope>
    <source>
        <strain evidence="3">378</strain>
    </source>
</reference>
<dbReference type="InterPro" id="IPR001173">
    <property type="entry name" value="Glyco_trans_2-like"/>
</dbReference>
<name>A0A948WYU6_9GAMM</name>
<comment type="caution">
    <text evidence="3">The sequence shown here is derived from an EMBL/GenBank/DDBJ whole genome shotgun (WGS) entry which is preliminary data.</text>
</comment>
<dbReference type="InterPro" id="IPR050256">
    <property type="entry name" value="Glycosyltransferase_2"/>
</dbReference>
<keyword evidence="1" id="KW-0812">Transmembrane</keyword>
<dbReference type="Pfam" id="PF00535">
    <property type="entry name" value="Glycos_transf_2"/>
    <property type="match status" value="1"/>
</dbReference>
<sequence length="390" mass="43286">MSTSTQDNNSLPQSQPTPKAITVPVAATATADNAATPTPQVAVLIPCYNEVQTIVEVVQGFLQALPTAAIYVYDNNSTDHSSERLTSWLNSDAATSLDALTRVHLCTENRQGKGNVVRTMFREVEADCYLMVDADQTYDPHDAKLLIAGVLEQGYDMVIGDRLSSTYFTENKRPFHNTGNVLVRSLINLLFNRQRKEELITDIMTGYRAFSREFVKGCVILSKGFEIETELTVHALSHNFKLLSLPIHYQDRPQGSVSKLNTFSDGFKVLLMIFNLLRSVRPLLFFSTAAGMCLVPALLLLVPVLVNYFSTGLVPKLPSFVASCVFLLLAVLSMFTGLILDTLNVNQRKLYEMHLNDLSQLDRRKSQHAMLPAAQQASTAHVETSAKKRP</sequence>
<dbReference type="AlphaFoldDB" id="A0A948WYU6"/>
<gene>
    <name evidence="3" type="ORF">H9847_04675</name>
</gene>
<keyword evidence="1" id="KW-0472">Membrane</keyword>
<proteinExistence type="predicted"/>
<dbReference type="EMBL" id="JAHLFE010000093">
    <property type="protein sequence ID" value="MBU3844153.1"/>
    <property type="molecule type" value="Genomic_DNA"/>
</dbReference>
<keyword evidence="1" id="KW-1133">Transmembrane helix</keyword>
<feature type="transmembrane region" description="Helical" evidence="1">
    <location>
        <begin position="283"/>
        <end position="308"/>
    </location>
</feature>
<dbReference type="CDD" id="cd04179">
    <property type="entry name" value="DPM_DPG-synthase_like"/>
    <property type="match status" value="1"/>
</dbReference>
<accession>A0A948WYU6</accession>
<dbReference type="PANTHER" id="PTHR48090">
    <property type="entry name" value="UNDECAPRENYL-PHOSPHATE 4-DEOXY-4-FORMAMIDO-L-ARABINOSE TRANSFERASE-RELATED"/>
    <property type="match status" value="1"/>
</dbReference>
<evidence type="ECO:0000313" key="4">
    <source>
        <dbReference type="Proteomes" id="UP000733611"/>
    </source>
</evidence>
<dbReference type="SUPFAM" id="SSF53448">
    <property type="entry name" value="Nucleotide-diphospho-sugar transferases"/>
    <property type="match status" value="1"/>
</dbReference>
<reference evidence="3" key="1">
    <citation type="journal article" date="2021" name="PeerJ">
        <title>Extensive microbial diversity within the chicken gut microbiome revealed by metagenomics and culture.</title>
        <authorList>
            <person name="Gilroy R."/>
            <person name="Ravi A."/>
            <person name="Getino M."/>
            <person name="Pursley I."/>
            <person name="Horton D.L."/>
            <person name="Alikhan N.F."/>
            <person name="Baker D."/>
            <person name="Gharbi K."/>
            <person name="Hall N."/>
            <person name="Watson M."/>
            <person name="Adriaenssens E.M."/>
            <person name="Foster-Nyarko E."/>
            <person name="Jarju S."/>
            <person name="Secka A."/>
            <person name="Antonio M."/>
            <person name="Oren A."/>
            <person name="Chaudhuri R.R."/>
            <person name="La Ragione R."/>
            <person name="Hildebrand F."/>
            <person name="Pallen M.J."/>
        </authorList>
    </citation>
    <scope>NUCLEOTIDE SEQUENCE</scope>
    <source>
        <strain evidence="3">378</strain>
    </source>
</reference>
<protein>
    <submittedName>
        <fullName evidence="3">Glycosyltransferase family 2 protein</fullName>
    </submittedName>
</protein>
<feature type="domain" description="Glycosyltransferase 2-like" evidence="2">
    <location>
        <begin position="43"/>
        <end position="215"/>
    </location>
</feature>